<dbReference type="AlphaFoldDB" id="A0A6N7WG25"/>
<protein>
    <recommendedName>
        <fullName evidence="3">Phage holin</fullName>
    </recommendedName>
</protein>
<dbReference type="GeneID" id="86054495"/>
<accession>A0A6N7WG25</accession>
<name>A0A6N7WG25_9FIRM</name>
<evidence type="ECO:0000313" key="2">
    <source>
        <dbReference type="Proteomes" id="UP000436047"/>
    </source>
</evidence>
<reference evidence="1 2" key="1">
    <citation type="submission" date="2019-08" db="EMBL/GenBank/DDBJ databases">
        <title>In-depth cultivation of the pig gut microbiome towards novel bacterial diversity and tailored functional studies.</title>
        <authorList>
            <person name="Wylensek D."/>
            <person name="Hitch T.C.A."/>
            <person name="Clavel T."/>
        </authorList>
    </citation>
    <scope>NUCLEOTIDE SEQUENCE [LARGE SCALE GENOMIC DNA]</scope>
    <source>
        <strain evidence="1 2">WCA-389-WT-23B</strain>
    </source>
</reference>
<evidence type="ECO:0000313" key="1">
    <source>
        <dbReference type="EMBL" id="MSS89683.1"/>
    </source>
</evidence>
<dbReference type="RefSeq" id="WP_154465637.1">
    <property type="nucleotide sequence ID" value="NZ_DBGCIX010000206.1"/>
</dbReference>
<sequence>MKDFIVKYWLECAFTAVTGVFAWAYRKLKKRVDEQELIKQGVLAILHDRLFQAGRHYITQGYITLGELKNIEYLYTSYHNLGGNGTGTEIWERIKELPIKEGENNHGNNFN</sequence>
<comment type="caution">
    <text evidence="1">The sequence shown here is derived from an EMBL/GenBank/DDBJ whole genome shotgun (WGS) entry which is preliminary data.</text>
</comment>
<dbReference type="EMBL" id="VUMI01000025">
    <property type="protein sequence ID" value="MSS89683.1"/>
    <property type="molecule type" value="Genomic_DNA"/>
</dbReference>
<gene>
    <name evidence="1" type="ORF">FYJ45_15735</name>
</gene>
<organism evidence="1 2">
    <name type="scientific">Eisenbergiella porci</name>
    <dbReference type="NCBI Taxonomy" id="2652274"/>
    <lineage>
        <taxon>Bacteria</taxon>
        <taxon>Bacillati</taxon>
        <taxon>Bacillota</taxon>
        <taxon>Clostridia</taxon>
        <taxon>Lachnospirales</taxon>
        <taxon>Lachnospiraceae</taxon>
        <taxon>Eisenbergiella</taxon>
    </lineage>
</organism>
<evidence type="ECO:0008006" key="3">
    <source>
        <dbReference type="Google" id="ProtNLM"/>
    </source>
</evidence>
<keyword evidence="2" id="KW-1185">Reference proteome</keyword>
<proteinExistence type="predicted"/>
<dbReference type="Proteomes" id="UP000436047">
    <property type="component" value="Unassembled WGS sequence"/>
</dbReference>